<comment type="caution">
    <text evidence="3">The sequence shown here is derived from an EMBL/GenBank/DDBJ whole genome shotgun (WGS) entry which is preliminary data.</text>
</comment>
<dbReference type="Proteomes" id="UP001177140">
    <property type="component" value="Unassembled WGS sequence"/>
</dbReference>
<reference evidence="3" key="1">
    <citation type="submission" date="2022-03" db="EMBL/GenBank/DDBJ databases">
        <title>A functionally conserved STORR gene fusion in Papaver species that diverged 16.8 million years ago.</title>
        <authorList>
            <person name="Catania T."/>
        </authorList>
    </citation>
    <scope>NUCLEOTIDE SEQUENCE</scope>
    <source>
        <strain evidence="3">S-191538</strain>
    </source>
</reference>
<dbReference type="GO" id="GO:0008017">
    <property type="term" value="F:microtubule binding"/>
    <property type="evidence" value="ECO:0007669"/>
    <property type="project" value="InterPro"/>
</dbReference>
<dbReference type="PANTHER" id="PTHR35502:SF2">
    <property type="entry name" value="PROTEIN MICROTUBULE BINDING PROTEIN 2C"/>
    <property type="match status" value="1"/>
</dbReference>
<evidence type="ECO:0000256" key="1">
    <source>
        <dbReference type="SAM" id="Coils"/>
    </source>
</evidence>
<keyword evidence="4" id="KW-1185">Reference proteome</keyword>
<organism evidence="3 4">
    <name type="scientific">Papaver nudicaule</name>
    <name type="common">Iceland poppy</name>
    <dbReference type="NCBI Taxonomy" id="74823"/>
    <lineage>
        <taxon>Eukaryota</taxon>
        <taxon>Viridiplantae</taxon>
        <taxon>Streptophyta</taxon>
        <taxon>Embryophyta</taxon>
        <taxon>Tracheophyta</taxon>
        <taxon>Spermatophyta</taxon>
        <taxon>Magnoliopsida</taxon>
        <taxon>Ranunculales</taxon>
        <taxon>Papaveraceae</taxon>
        <taxon>Papaveroideae</taxon>
        <taxon>Papaver</taxon>
    </lineage>
</organism>
<feature type="compositionally biased region" description="Basic and acidic residues" evidence="2">
    <location>
        <begin position="95"/>
        <end position="104"/>
    </location>
</feature>
<dbReference type="GO" id="GO:0010497">
    <property type="term" value="P:plasmodesmata-mediated intercellular transport"/>
    <property type="evidence" value="ECO:0007669"/>
    <property type="project" value="InterPro"/>
</dbReference>
<proteinExistence type="predicted"/>
<evidence type="ECO:0000313" key="4">
    <source>
        <dbReference type="Proteomes" id="UP001177140"/>
    </source>
</evidence>
<feature type="coiled-coil region" evidence="1">
    <location>
        <begin position="148"/>
        <end position="182"/>
    </location>
</feature>
<evidence type="ECO:0000313" key="3">
    <source>
        <dbReference type="EMBL" id="MCL7035579.1"/>
    </source>
</evidence>
<evidence type="ECO:0000256" key="2">
    <source>
        <dbReference type="SAM" id="MobiDB-lite"/>
    </source>
</evidence>
<feature type="compositionally biased region" description="Basic and acidic residues" evidence="2">
    <location>
        <begin position="119"/>
        <end position="129"/>
    </location>
</feature>
<dbReference type="EMBL" id="JAJJMA010158482">
    <property type="protein sequence ID" value="MCL7035579.1"/>
    <property type="molecule type" value="Genomic_DNA"/>
</dbReference>
<sequence length="362" mass="40543">MHKHQHCCDVQDYAGKSKAYCSVSSGGKEEDELSQTSSLSTEIGRATSSNVDGVLLQDLVDIVPLVESLMDQRPKSSFNRRASVIYTKTPSKEIDSKKITDPKGMKKAAQSVPSKKHRDCLCGDHDKNKGKNAKSYELPTCNSRASTKVNSREEFIKLQERVEQLQRKLSEKDELLKSAQVSMKQMAALNADVSKMKKQVTGKDSLIESTHLKLSDTQVKLVKKQATLECLELEAKTSNRKVEMLQEDLDSMQREISAFTLFLEVLKEDNSTPHVVSDTFPELDQLPYIDDIDETEMVQMEEVREAYVAAVSTAKENQDEESVVLAAKMRLRLQSLVLGPKRASSNERIHSFSALPLDMIVS</sequence>
<dbReference type="AlphaFoldDB" id="A0AA41SGX5"/>
<dbReference type="InterPro" id="IPR040289">
    <property type="entry name" value="MBP2C"/>
</dbReference>
<protein>
    <submittedName>
        <fullName evidence="3">Uncharacterized protein</fullName>
    </submittedName>
</protein>
<keyword evidence="1" id="KW-0175">Coiled coil</keyword>
<dbReference type="PANTHER" id="PTHR35502">
    <property type="entry name" value="PROTEIN MICROTUBULE BINDING PROTEIN 2C"/>
    <property type="match status" value="1"/>
</dbReference>
<name>A0AA41SGX5_PAPNU</name>
<feature type="coiled-coil region" evidence="1">
    <location>
        <begin position="214"/>
        <end position="255"/>
    </location>
</feature>
<feature type="region of interest" description="Disordered" evidence="2">
    <location>
        <begin position="95"/>
        <end position="135"/>
    </location>
</feature>
<gene>
    <name evidence="3" type="ORF">MKW94_009530</name>
</gene>
<accession>A0AA41SGX5</accession>